<name>A0A1Q5UPX0_9EURO</name>
<comment type="caution">
    <text evidence="2">The sequence shown here is derived from an EMBL/GenBank/DDBJ whole genome shotgun (WGS) entry which is preliminary data.</text>
</comment>
<dbReference type="AlphaFoldDB" id="A0A1Q5UPX0"/>
<proteinExistence type="predicted"/>
<accession>A0A1Q5UPX0</accession>
<keyword evidence="3" id="KW-1185">Reference proteome</keyword>
<dbReference type="EMBL" id="MNBE01000082">
    <property type="protein sequence ID" value="OKP14516.1"/>
    <property type="molecule type" value="Genomic_DNA"/>
</dbReference>
<organism evidence="2 3">
    <name type="scientific">Penicillium subrubescens</name>
    <dbReference type="NCBI Taxonomy" id="1316194"/>
    <lineage>
        <taxon>Eukaryota</taxon>
        <taxon>Fungi</taxon>
        <taxon>Dikarya</taxon>
        <taxon>Ascomycota</taxon>
        <taxon>Pezizomycotina</taxon>
        <taxon>Eurotiomycetes</taxon>
        <taxon>Eurotiomycetidae</taxon>
        <taxon>Eurotiales</taxon>
        <taxon>Aspergillaceae</taxon>
        <taxon>Penicillium</taxon>
    </lineage>
</organism>
<evidence type="ECO:0000313" key="3">
    <source>
        <dbReference type="Proteomes" id="UP000186955"/>
    </source>
</evidence>
<sequence length="174" mass="18416">LTYTRVDYLCDLGEVATARLDKEPGRLSEFLGRHGRRPNAVGRVGDAKQHTALPNGSPAPGERVAADAVERYITLRRGRVLGSLIGDRLLSVVDNICSAGLVHVVNLGGPRHSDDSACACCGGELHGLAADAAARRCDKYPYLTVGFTNLSVAALSNDSPWVEQAVLKEPLIGG</sequence>
<reference evidence="2 3" key="1">
    <citation type="submission" date="2016-10" db="EMBL/GenBank/DDBJ databases">
        <title>Genome sequence of the ascomycete fungus Penicillium subrubescens.</title>
        <authorList>
            <person name="De Vries R.P."/>
            <person name="Peng M."/>
            <person name="Dilokpimol A."/>
            <person name="Hilden K."/>
            <person name="Makela M.R."/>
            <person name="Grigoriev I."/>
            <person name="Riley R."/>
            <person name="Granchi Z."/>
        </authorList>
    </citation>
    <scope>NUCLEOTIDE SEQUENCE [LARGE SCALE GENOMIC DNA]</scope>
    <source>
        <strain evidence="2 3">CBS 132785</strain>
    </source>
</reference>
<gene>
    <name evidence="2" type="ORF">PENSUB_13972</name>
</gene>
<feature type="non-terminal residue" evidence="2">
    <location>
        <position position="1"/>
    </location>
</feature>
<dbReference type="Proteomes" id="UP000186955">
    <property type="component" value="Unassembled WGS sequence"/>
</dbReference>
<evidence type="ECO:0000313" key="2">
    <source>
        <dbReference type="EMBL" id="OKP14516.1"/>
    </source>
</evidence>
<protein>
    <submittedName>
        <fullName evidence="2">Uncharacterized protein</fullName>
    </submittedName>
</protein>
<evidence type="ECO:0000256" key="1">
    <source>
        <dbReference type="SAM" id="MobiDB-lite"/>
    </source>
</evidence>
<feature type="region of interest" description="Disordered" evidence="1">
    <location>
        <begin position="38"/>
        <end position="61"/>
    </location>
</feature>